<keyword evidence="4" id="KW-0548">Nucleotidyltransferase</keyword>
<dbReference type="STRING" id="1291734.FD02_GL001026"/>
<evidence type="ECO:0000313" key="12">
    <source>
        <dbReference type="Proteomes" id="UP000051804"/>
    </source>
</evidence>
<keyword evidence="3" id="KW-0808">Transferase</keyword>
<name>A0A0R1JSW7_9LACO</name>
<gene>
    <name evidence="11" type="ORF">FD02_GL001026</name>
</gene>
<evidence type="ECO:0000259" key="10">
    <source>
        <dbReference type="Pfam" id="PF21694"/>
    </source>
</evidence>
<keyword evidence="5" id="KW-0235">DNA replication</keyword>
<dbReference type="SUPFAM" id="SSF52540">
    <property type="entry name" value="P-loop containing nucleoside triphosphate hydrolases"/>
    <property type="match status" value="1"/>
</dbReference>
<dbReference type="PATRIC" id="fig|1291734.4.peg.1052"/>
<evidence type="ECO:0000256" key="7">
    <source>
        <dbReference type="ARBA" id="ARBA00034754"/>
    </source>
</evidence>
<dbReference type="Gene3D" id="3.40.50.300">
    <property type="entry name" value="P-loop containing nucleotide triphosphate hydrolases"/>
    <property type="match status" value="1"/>
</dbReference>
<dbReference type="GO" id="GO:0006261">
    <property type="term" value="P:DNA-templated DNA replication"/>
    <property type="evidence" value="ECO:0007669"/>
    <property type="project" value="TreeGrafter"/>
</dbReference>
<reference evidence="11 12" key="1">
    <citation type="journal article" date="2015" name="Genome Announc.">
        <title>Expanding the biotechnology potential of lactobacilli through comparative genomics of 213 strains and associated genera.</title>
        <authorList>
            <person name="Sun Z."/>
            <person name="Harris H.M."/>
            <person name="McCann A."/>
            <person name="Guo C."/>
            <person name="Argimon S."/>
            <person name="Zhang W."/>
            <person name="Yang X."/>
            <person name="Jeffery I.B."/>
            <person name="Cooney J.C."/>
            <person name="Kagawa T.F."/>
            <person name="Liu W."/>
            <person name="Song Y."/>
            <person name="Salvetti E."/>
            <person name="Wrobel A."/>
            <person name="Rasinkangas P."/>
            <person name="Parkhill J."/>
            <person name="Rea M.C."/>
            <person name="O'Sullivan O."/>
            <person name="Ritari J."/>
            <person name="Douillard F.P."/>
            <person name="Paul Ross R."/>
            <person name="Yang R."/>
            <person name="Briner A.E."/>
            <person name="Felis G.E."/>
            <person name="de Vos W.M."/>
            <person name="Barrangou R."/>
            <person name="Klaenhammer T.R."/>
            <person name="Caufield P.W."/>
            <person name="Cui Y."/>
            <person name="Zhang H."/>
            <person name="O'Toole P.W."/>
        </authorList>
    </citation>
    <scope>NUCLEOTIDE SEQUENCE [LARGE SCALE GENOMIC DNA]</scope>
    <source>
        <strain evidence="11 12">JCM 17158</strain>
    </source>
</reference>
<dbReference type="GO" id="GO:0003677">
    <property type="term" value="F:DNA binding"/>
    <property type="evidence" value="ECO:0007669"/>
    <property type="project" value="InterPro"/>
</dbReference>
<accession>A0A0R1JSW7</accession>
<dbReference type="InterPro" id="IPR048466">
    <property type="entry name" value="DNA_pol3_delta-like_C"/>
</dbReference>
<evidence type="ECO:0000256" key="1">
    <source>
        <dbReference type="ARBA" id="ARBA00012417"/>
    </source>
</evidence>
<proteinExistence type="inferred from homology"/>
<organism evidence="11 12">
    <name type="scientific">Lacticaseibacillus nasuensis JCM 17158</name>
    <dbReference type="NCBI Taxonomy" id="1291734"/>
    <lineage>
        <taxon>Bacteria</taxon>
        <taxon>Bacillati</taxon>
        <taxon>Bacillota</taxon>
        <taxon>Bacilli</taxon>
        <taxon>Lactobacillales</taxon>
        <taxon>Lactobacillaceae</taxon>
        <taxon>Lacticaseibacillus</taxon>
    </lineage>
</organism>
<dbReference type="Proteomes" id="UP000051804">
    <property type="component" value="Unassembled WGS sequence"/>
</dbReference>
<evidence type="ECO:0000256" key="8">
    <source>
        <dbReference type="ARBA" id="ARBA00049244"/>
    </source>
</evidence>
<evidence type="ECO:0000259" key="9">
    <source>
        <dbReference type="Pfam" id="PF06144"/>
    </source>
</evidence>
<keyword evidence="12" id="KW-1185">Reference proteome</keyword>
<dbReference type="Pfam" id="PF06144">
    <property type="entry name" value="DNA_pol3_delta"/>
    <property type="match status" value="1"/>
</dbReference>
<dbReference type="PANTHER" id="PTHR34388:SF1">
    <property type="entry name" value="DNA POLYMERASE III SUBUNIT DELTA"/>
    <property type="match status" value="1"/>
</dbReference>
<dbReference type="RefSeq" id="WP_056949956.1">
    <property type="nucleotide sequence ID" value="NZ_AZDJ01000001.1"/>
</dbReference>
<sequence length="339" mass="37122">MQVGELINQLKAKRIPPLVLLLGEETALRDQALAALTALISEDQATMNLARYDMRETAVSVALDDAQSPPFFGDYREVIIESPYFLSGETGGKVEHDLDSLTAYFKNPVPSTVMVIVAPYKKLDERKRLTKALKKSAVVVDTATLDEPAAKRAITTSLRQAGVTITPGGLNTLTRRTNANYTAMLAAVPKLKLYAANGAELDEAAVSALVPRELTDRVFDLVSAVLAKNTAEALSIYRDLLLQKEEPIRLNNLLENQFQLLLQVKVLMQKGYAQGPLAQTLKVHPYRVKLAIQSARHLALGSLASAYLGLVDTETQMKTGQIDKNLAFELFVLRYAGQA</sequence>
<dbReference type="Pfam" id="PF21694">
    <property type="entry name" value="DNA_pol3_delta_C"/>
    <property type="match status" value="1"/>
</dbReference>
<comment type="caution">
    <text evidence="11">The sequence shown here is derived from an EMBL/GenBank/DDBJ whole genome shotgun (WGS) entry which is preliminary data.</text>
</comment>
<dbReference type="GO" id="GO:0009360">
    <property type="term" value="C:DNA polymerase III complex"/>
    <property type="evidence" value="ECO:0007669"/>
    <property type="project" value="InterPro"/>
</dbReference>
<evidence type="ECO:0000256" key="3">
    <source>
        <dbReference type="ARBA" id="ARBA00022679"/>
    </source>
</evidence>
<dbReference type="SUPFAM" id="SSF48019">
    <property type="entry name" value="post-AAA+ oligomerization domain-like"/>
    <property type="match status" value="1"/>
</dbReference>
<protein>
    <recommendedName>
        <fullName evidence="2">DNA polymerase III subunit delta</fullName>
        <ecNumber evidence="1">2.7.7.7</ecNumber>
    </recommendedName>
</protein>
<comment type="catalytic activity">
    <reaction evidence="8">
        <text>DNA(n) + a 2'-deoxyribonucleoside 5'-triphosphate = DNA(n+1) + diphosphate</text>
        <dbReference type="Rhea" id="RHEA:22508"/>
        <dbReference type="Rhea" id="RHEA-COMP:17339"/>
        <dbReference type="Rhea" id="RHEA-COMP:17340"/>
        <dbReference type="ChEBI" id="CHEBI:33019"/>
        <dbReference type="ChEBI" id="CHEBI:61560"/>
        <dbReference type="ChEBI" id="CHEBI:173112"/>
        <dbReference type="EC" id="2.7.7.7"/>
    </reaction>
</comment>
<dbReference type="NCBIfam" id="TIGR01128">
    <property type="entry name" value="holA"/>
    <property type="match status" value="1"/>
</dbReference>
<evidence type="ECO:0000313" key="11">
    <source>
        <dbReference type="EMBL" id="KRK74421.1"/>
    </source>
</evidence>
<comment type="similarity">
    <text evidence="7">Belongs to the DNA polymerase HolA subunit family.</text>
</comment>
<dbReference type="GO" id="GO:0003887">
    <property type="term" value="F:DNA-directed DNA polymerase activity"/>
    <property type="evidence" value="ECO:0007669"/>
    <property type="project" value="UniProtKB-KW"/>
</dbReference>
<dbReference type="Gene3D" id="1.20.272.10">
    <property type="match status" value="1"/>
</dbReference>
<dbReference type="AlphaFoldDB" id="A0A0R1JSW7"/>
<dbReference type="PANTHER" id="PTHR34388">
    <property type="entry name" value="DNA POLYMERASE III SUBUNIT DELTA"/>
    <property type="match status" value="1"/>
</dbReference>
<evidence type="ECO:0000256" key="6">
    <source>
        <dbReference type="ARBA" id="ARBA00022932"/>
    </source>
</evidence>
<dbReference type="OrthoDB" id="9775929at2"/>
<dbReference type="InterPro" id="IPR005790">
    <property type="entry name" value="DNA_polIII_delta"/>
</dbReference>
<evidence type="ECO:0000256" key="5">
    <source>
        <dbReference type="ARBA" id="ARBA00022705"/>
    </source>
</evidence>
<evidence type="ECO:0000256" key="2">
    <source>
        <dbReference type="ARBA" id="ARBA00017703"/>
    </source>
</evidence>
<dbReference type="InterPro" id="IPR008921">
    <property type="entry name" value="DNA_pol3_clamp-load_cplx_C"/>
</dbReference>
<evidence type="ECO:0000256" key="4">
    <source>
        <dbReference type="ARBA" id="ARBA00022695"/>
    </source>
</evidence>
<feature type="domain" description="DNA polymerase III delta N-terminal" evidence="9">
    <location>
        <begin position="20"/>
        <end position="141"/>
    </location>
</feature>
<dbReference type="InterPro" id="IPR027417">
    <property type="entry name" value="P-loop_NTPase"/>
</dbReference>
<dbReference type="EC" id="2.7.7.7" evidence="1"/>
<dbReference type="InterPro" id="IPR010372">
    <property type="entry name" value="DNA_pol3_delta_N"/>
</dbReference>
<keyword evidence="6" id="KW-0239">DNA-directed DNA polymerase</keyword>
<feature type="domain" description="DNA polymerase III delta subunit-like C-terminal" evidence="10">
    <location>
        <begin position="216"/>
        <end position="335"/>
    </location>
</feature>
<dbReference type="EMBL" id="AZDJ01000001">
    <property type="protein sequence ID" value="KRK74421.1"/>
    <property type="molecule type" value="Genomic_DNA"/>
</dbReference>